<dbReference type="NCBIfam" id="NF033921">
    <property type="entry name" value="por_somb"/>
    <property type="match status" value="1"/>
</dbReference>
<keyword evidence="4" id="KW-1185">Reference proteome</keyword>
<dbReference type="EMBL" id="CP003653">
    <property type="protein sequence ID" value="AFZ36932.1"/>
    <property type="molecule type" value="Genomic_DNA"/>
</dbReference>
<organism evidence="3 4">
    <name type="scientific">Stanieria cyanosphaera (strain ATCC 29371 / PCC 7437)</name>
    <dbReference type="NCBI Taxonomy" id="111780"/>
    <lineage>
        <taxon>Bacteria</taxon>
        <taxon>Bacillati</taxon>
        <taxon>Cyanobacteriota</taxon>
        <taxon>Cyanophyceae</taxon>
        <taxon>Pleurocapsales</taxon>
        <taxon>Dermocarpellaceae</taxon>
        <taxon>Stanieria</taxon>
    </lineage>
</organism>
<reference evidence="4" key="1">
    <citation type="journal article" date="2013" name="Proc. Natl. Acad. Sci. U.S.A.">
        <title>Improving the coverage of the cyanobacterial phylum using diversity-driven genome sequencing.</title>
        <authorList>
            <person name="Shih P.M."/>
            <person name="Wu D."/>
            <person name="Latifi A."/>
            <person name="Axen S.D."/>
            <person name="Fewer D.P."/>
            <person name="Talla E."/>
            <person name="Calteau A."/>
            <person name="Cai F."/>
            <person name="Tandeau de Marsac N."/>
            <person name="Rippka R."/>
            <person name="Herdman M."/>
            <person name="Sivonen K."/>
            <person name="Coursin T."/>
            <person name="Laurent T."/>
            <person name="Goodwin L."/>
            <person name="Nolan M."/>
            <person name="Davenport K.W."/>
            <person name="Han C.S."/>
            <person name="Rubin E.M."/>
            <person name="Eisen J.A."/>
            <person name="Woyke T."/>
            <person name="Gugger M."/>
            <person name="Kerfeld C.A."/>
        </authorList>
    </citation>
    <scope>NUCLEOTIDE SEQUENCE [LARGE SCALE GENOMIC DNA]</scope>
    <source>
        <strain evidence="4">ATCC 29371 / PCC 7437</strain>
    </source>
</reference>
<dbReference type="RefSeq" id="WP_015194594.1">
    <property type="nucleotide sequence ID" value="NC_019748.1"/>
</dbReference>
<dbReference type="InterPro" id="IPR007049">
    <property type="entry name" value="Carb-sel_porin_OprB"/>
</dbReference>
<dbReference type="Pfam" id="PF00395">
    <property type="entry name" value="SLH"/>
    <property type="match status" value="1"/>
</dbReference>
<dbReference type="SUPFAM" id="SSF56935">
    <property type="entry name" value="Porins"/>
    <property type="match status" value="1"/>
</dbReference>
<dbReference type="InterPro" id="IPR051465">
    <property type="entry name" value="Cell_Envelope_Struct_Comp"/>
</dbReference>
<sequence length="530" mass="57499">MLKLSAWSWLVNPAYLAVAILIPATANATEIPSDQENKVLNQLEIYSQEGQRDSLKQVTNVNQLRDVSPTDWAYEALRSLVDRYGCIAGYPNQTFRGNQALSRYEFAAGLNSCLNQIERLIASSESVAREDIETLSRLTEEFQTELATLGGRVDDLESRTAFLEDNQFSTTTKLSGEVIFAITDSFGDNDDNQTVLGDRFRLNFNTSFTGKDKLVTRLAGGNLDTLLGPTSTQTFNLNNDEENSNNVSVDWLAYYFPIELGEKTQLDVYTAAFGGIHSDYVPTLNPYFEDYDGGNGALSTFASESPIYRIGAGSGAGVSFKFGLLDNLVGPSTITLGYLAGEAGNPSEGAGLFNGDFGALAQLNVALSDSINLGATYVRGYNDGTPTFGNIVGTTLANLDGVQKTTNTFGAQATWKVSDGINLSSYFAYQDVNVQDADLDDGEVWTWGAGIALPDFGKEGNVLGLFAGTPPYLGDAASNKTPIHVEAFYKYQINDNISITPGVIWLQNADQGINDEDDRFIGTLRTTFTF</sequence>
<dbReference type="KEGG" id="scs:Sta7437_3429"/>
<dbReference type="GO" id="GO:0016020">
    <property type="term" value="C:membrane"/>
    <property type="evidence" value="ECO:0007669"/>
    <property type="project" value="InterPro"/>
</dbReference>
<feature type="domain" description="SLH" evidence="2">
    <location>
        <begin position="60"/>
        <end position="124"/>
    </location>
</feature>
<dbReference type="Proteomes" id="UP000010473">
    <property type="component" value="Chromosome"/>
</dbReference>
<dbReference type="PATRIC" id="fig|111780.3.peg.3554"/>
<dbReference type="InterPro" id="IPR001119">
    <property type="entry name" value="SLH_dom"/>
</dbReference>
<evidence type="ECO:0000259" key="2">
    <source>
        <dbReference type="PROSITE" id="PS51272"/>
    </source>
</evidence>
<dbReference type="PROSITE" id="PS51272">
    <property type="entry name" value="SLH"/>
    <property type="match status" value="1"/>
</dbReference>
<dbReference type="GO" id="GO:0015288">
    <property type="term" value="F:porin activity"/>
    <property type="evidence" value="ECO:0007669"/>
    <property type="project" value="InterPro"/>
</dbReference>
<protein>
    <submittedName>
        <fullName evidence="3">Cyanobacterial porin</fullName>
    </submittedName>
</protein>
<keyword evidence="1" id="KW-0732">Signal</keyword>
<dbReference type="InterPro" id="IPR047684">
    <property type="entry name" value="Por_som-like"/>
</dbReference>
<name>K9XZ36_STAC7</name>
<evidence type="ECO:0000313" key="4">
    <source>
        <dbReference type="Proteomes" id="UP000010473"/>
    </source>
</evidence>
<dbReference type="OrthoDB" id="474791at2"/>
<accession>K9XZ36</accession>
<dbReference type="AlphaFoldDB" id="K9XZ36"/>
<gene>
    <name evidence="3" type="ordered locus">Sta7437_3429</name>
</gene>
<dbReference type="GO" id="GO:0008643">
    <property type="term" value="P:carbohydrate transport"/>
    <property type="evidence" value="ECO:0007669"/>
    <property type="project" value="InterPro"/>
</dbReference>
<proteinExistence type="inferred from homology"/>
<feature type="signal peptide" evidence="1">
    <location>
        <begin position="1"/>
        <end position="28"/>
    </location>
</feature>
<dbReference type="Pfam" id="PF04966">
    <property type="entry name" value="OprB"/>
    <property type="match status" value="1"/>
</dbReference>
<dbReference type="PANTHER" id="PTHR43308">
    <property type="entry name" value="OUTER MEMBRANE PROTEIN ALPHA-RELATED"/>
    <property type="match status" value="1"/>
</dbReference>
<dbReference type="STRING" id="111780.Sta7437_3429"/>
<dbReference type="HOGENOM" id="CLU_018575_1_0_3"/>
<evidence type="ECO:0000313" key="3">
    <source>
        <dbReference type="EMBL" id="AFZ36932.1"/>
    </source>
</evidence>
<evidence type="ECO:0000256" key="1">
    <source>
        <dbReference type="RuleBase" id="RU363072"/>
    </source>
</evidence>
<feature type="chain" id="PRO_5007231798" evidence="1">
    <location>
        <begin position="29"/>
        <end position="530"/>
    </location>
</feature>
<dbReference type="PANTHER" id="PTHR43308:SF1">
    <property type="entry name" value="OUTER MEMBRANE PROTEIN ALPHA"/>
    <property type="match status" value="1"/>
</dbReference>
<dbReference type="eggNOG" id="COG3659">
    <property type="taxonomic scope" value="Bacteria"/>
</dbReference>
<comment type="similarity">
    <text evidence="1">Belongs to the OprB family.</text>
</comment>